<gene>
    <name evidence="1" type="ORF">NBH00_18515</name>
</gene>
<keyword evidence="2" id="KW-1185">Reference proteome</keyword>
<evidence type="ECO:0000313" key="1">
    <source>
        <dbReference type="EMBL" id="UTI63336.1"/>
    </source>
</evidence>
<reference evidence="1 2" key="1">
    <citation type="submission" date="2022-06" db="EMBL/GenBank/DDBJ databases">
        <title>Paraconexibacter antarcticus.</title>
        <authorList>
            <person name="Kim C.S."/>
        </authorList>
    </citation>
    <scope>NUCLEOTIDE SEQUENCE [LARGE SCALE GENOMIC DNA]</scope>
    <source>
        <strain evidence="1 2">02-257</strain>
    </source>
</reference>
<dbReference type="RefSeq" id="WP_254570064.1">
    <property type="nucleotide sequence ID" value="NZ_CP098502.1"/>
</dbReference>
<sequence length="352" mass="38743">MTRRSYPEVKKGHIVPRVYQRAWATNDQITVHIAAKPAPVTMNIADAGTRRRPYSRHRPDGTRTDDMEAALGEAEGRFAPILDALEHSPGLTLERKGGLTQFIALQMVRSPEFFRIRDQRVATAIEELFVRDHAKPALLELAGDDTDRAREIAIEKLKEQTPALMSMTQMSLKLATILGSMRWQLLQVARPALVYSDQPVVLWPAGIEAVAAAPTRPQFGPMTAQEVLMPLTPSLAVVMTWEDLPDREAPRDIGEDIAATINELVIGQADRQWMHVVGSTPARTRTPLRTVSCALTGTHAVDTAGSSRRGHAQKFLKRHLTKRWPATVEVLWGEAPAPVAVASGSSARGEAD</sequence>
<dbReference type="Pfam" id="PF14022">
    <property type="entry name" value="DUF4238"/>
    <property type="match status" value="1"/>
</dbReference>
<protein>
    <submittedName>
        <fullName evidence="1">DUF4238 domain-containing protein</fullName>
    </submittedName>
</protein>
<organism evidence="1 2">
    <name type="scientific">Paraconexibacter antarcticus</name>
    <dbReference type="NCBI Taxonomy" id="2949664"/>
    <lineage>
        <taxon>Bacteria</taxon>
        <taxon>Bacillati</taxon>
        <taxon>Actinomycetota</taxon>
        <taxon>Thermoleophilia</taxon>
        <taxon>Solirubrobacterales</taxon>
        <taxon>Paraconexibacteraceae</taxon>
        <taxon>Paraconexibacter</taxon>
    </lineage>
</organism>
<dbReference type="EMBL" id="CP098502">
    <property type="protein sequence ID" value="UTI63336.1"/>
    <property type="molecule type" value="Genomic_DNA"/>
</dbReference>
<proteinExistence type="predicted"/>
<name>A0ABY5DMU3_9ACTN</name>
<evidence type="ECO:0000313" key="2">
    <source>
        <dbReference type="Proteomes" id="UP001056035"/>
    </source>
</evidence>
<dbReference type="InterPro" id="IPR025332">
    <property type="entry name" value="DUF4238"/>
</dbReference>
<accession>A0ABY5DMU3</accession>
<dbReference type="Proteomes" id="UP001056035">
    <property type="component" value="Chromosome"/>
</dbReference>